<evidence type="ECO:0000259" key="2">
    <source>
        <dbReference type="Pfam" id="PF12728"/>
    </source>
</evidence>
<gene>
    <name evidence="3" type="ORF">GCM10017577_46310</name>
</gene>
<feature type="domain" description="Helix-turn-helix" evidence="2">
    <location>
        <begin position="29"/>
        <end position="78"/>
    </location>
</feature>
<reference evidence="3" key="2">
    <citation type="submission" date="2023-01" db="EMBL/GenBank/DDBJ databases">
        <authorList>
            <person name="Sun Q."/>
            <person name="Evtushenko L."/>
        </authorList>
    </citation>
    <scope>NUCLEOTIDE SEQUENCE</scope>
    <source>
        <strain evidence="3">VKM Ac-1069</strain>
    </source>
</reference>
<dbReference type="RefSeq" id="WP_037046978.1">
    <property type="nucleotide sequence ID" value="NZ_BAAAUZ010000007.1"/>
</dbReference>
<dbReference type="InterPro" id="IPR009061">
    <property type="entry name" value="DNA-bd_dom_put_sf"/>
</dbReference>
<name>A0A9W6L4G7_9PSEU</name>
<dbReference type="InterPro" id="IPR041657">
    <property type="entry name" value="HTH_17"/>
</dbReference>
<dbReference type="Pfam" id="PF12728">
    <property type="entry name" value="HTH_17"/>
    <property type="match status" value="1"/>
</dbReference>
<protein>
    <recommendedName>
        <fullName evidence="2">Helix-turn-helix domain-containing protein</fullName>
    </recommendedName>
</protein>
<dbReference type="InterPro" id="IPR036388">
    <property type="entry name" value="WH-like_DNA-bd_sf"/>
</dbReference>
<comment type="caution">
    <text evidence="3">The sequence shown here is derived from an EMBL/GenBank/DDBJ whole genome shotgun (WGS) entry which is preliminary data.</text>
</comment>
<evidence type="ECO:0000313" key="4">
    <source>
        <dbReference type="Proteomes" id="UP001143463"/>
    </source>
</evidence>
<dbReference type="AlphaFoldDB" id="A0A9W6L4G7"/>
<organism evidence="3 4">
    <name type="scientific">Pseudonocardia halophobica</name>
    <dbReference type="NCBI Taxonomy" id="29401"/>
    <lineage>
        <taxon>Bacteria</taxon>
        <taxon>Bacillati</taxon>
        <taxon>Actinomycetota</taxon>
        <taxon>Actinomycetes</taxon>
        <taxon>Pseudonocardiales</taxon>
        <taxon>Pseudonocardiaceae</taxon>
        <taxon>Pseudonocardia</taxon>
    </lineage>
</organism>
<proteinExistence type="predicted"/>
<dbReference type="EMBL" id="BSFQ01000022">
    <property type="protein sequence ID" value="GLL13487.1"/>
    <property type="molecule type" value="Genomic_DNA"/>
</dbReference>
<keyword evidence="4" id="KW-1185">Reference proteome</keyword>
<sequence>MKSAGSAKSPLCQDPLHGTLGDDPDRLIDTRQLAILLDCDEQTVRALVRRGNGPARIRVTDRVIRYRVGAVREWLDQRTERAA</sequence>
<feature type="region of interest" description="Disordered" evidence="1">
    <location>
        <begin position="1"/>
        <end position="23"/>
    </location>
</feature>
<accession>A0A9W6L4G7</accession>
<dbReference type="Proteomes" id="UP001143463">
    <property type="component" value="Unassembled WGS sequence"/>
</dbReference>
<evidence type="ECO:0000256" key="1">
    <source>
        <dbReference type="SAM" id="MobiDB-lite"/>
    </source>
</evidence>
<dbReference type="SUPFAM" id="SSF46955">
    <property type="entry name" value="Putative DNA-binding domain"/>
    <property type="match status" value="1"/>
</dbReference>
<evidence type="ECO:0000313" key="3">
    <source>
        <dbReference type="EMBL" id="GLL13487.1"/>
    </source>
</evidence>
<dbReference type="Gene3D" id="1.10.10.10">
    <property type="entry name" value="Winged helix-like DNA-binding domain superfamily/Winged helix DNA-binding domain"/>
    <property type="match status" value="1"/>
</dbReference>
<reference evidence="3" key="1">
    <citation type="journal article" date="2014" name="Int. J. Syst. Evol. Microbiol.">
        <title>Complete genome sequence of Corynebacterium casei LMG S-19264T (=DSM 44701T), isolated from a smear-ripened cheese.</title>
        <authorList>
            <consortium name="US DOE Joint Genome Institute (JGI-PGF)"/>
            <person name="Walter F."/>
            <person name="Albersmeier A."/>
            <person name="Kalinowski J."/>
            <person name="Ruckert C."/>
        </authorList>
    </citation>
    <scope>NUCLEOTIDE SEQUENCE</scope>
    <source>
        <strain evidence="3">VKM Ac-1069</strain>
    </source>
</reference>